<feature type="domain" description="BPTI/Kunitz inhibitor" evidence="9">
    <location>
        <begin position="244"/>
        <end position="294"/>
    </location>
</feature>
<dbReference type="InterPro" id="IPR013783">
    <property type="entry name" value="Ig-like_fold"/>
</dbReference>
<dbReference type="SMART" id="SM00131">
    <property type="entry name" value="KU"/>
    <property type="match status" value="2"/>
</dbReference>
<keyword evidence="12" id="KW-0646">Protease inhibitor</keyword>
<dbReference type="GeneID" id="103368660"/>
<comment type="subcellular location">
    <subcellularLocation>
        <location evidence="1">Membrane</location>
    </subcellularLocation>
</comment>
<organism evidence="11 12">
    <name type="scientific">Stegastes partitus</name>
    <name type="common">bicolor damselfish</name>
    <dbReference type="NCBI Taxonomy" id="144197"/>
    <lineage>
        <taxon>Eukaryota</taxon>
        <taxon>Metazoa</taxon>
        <taxon>Chordata</taxon>
        <taxon>Craniata</taxon>
        <taxon>Vertebrata</taxon>
        <taxon>Euteleostomi</taxon>
        <taxon>Actinopterygii</taxon>
        <taxon>Neopterygii</taxon>
        <taxon>Teleostei</taxon>
        <taxon>Neoteleostei</taxon>
        <taxon>Acanthomorphata</taxon>
        <taxon>Ovalentaria</taxon>
        <taxon>Pomacentridae</taxon>
        <taxon>Stegastes</taxon>
    </lineage>
</organism>
<dbReference type="CDD" id="cd22624">
    <property type="entry name" value="Kunitz_HAI1_2-like"/>
    <property type="match status" value="1"/>
</dbReference>
<dbReference type="GO" id="GO:0008544">
    <property type="term" value="P:epidermis development"/>
    <property type="evidence" value="ECO:0007669"/>
    <property type="project" value="TreeGrafter"/>
</dbReference>
<dbReference type="FunFam" id="4.10.400.10:FF:000067">
    <property type="entry name" value="Serine peptidase inhibitor, Kunitz type 1"/>
    <property type="match status" value="1"/>
</dbReference>
<dbReference type="PROSITE" id="PS50986">
    <property type="entry name" value="MANSC"/>
    <property type="match status" value="1"/>
</dbReference>
<reference evidence="12" key="1">
    <citation type="submission" date="2025-08" db="UniProtKB">
        <authorList>
            <consortium name="RefSeq"/>
        </authorList>
    </citation>
    <scope>IDENTIFICATION</scope>
</reference>
<dbReference type="GO" id="GO:0030198">
    <property type="term" value="P:extracellular matrix organization"/>
    <property type="evidence" value="ECO:0007669"/>
    <property type="project" value="TreeGrafter"/>
</dbReference>
<dbReference type="CDD" id="cd00146">
    <property type="entry name" value="PKD"/>
    <property type="match status" value="1"/>
</dbReference>
<dbReference type="PROSITE" id="PS50279">
    <property type="entry name" value="BPTI_KUNITZ_2"/>
    <property type="match status" value="2"/>
</dbReference>
<protein>
    <submittedName>
        <fullName evidence="12">Kunitz-type protease inhibitor 1-like isoform X1</fullName>
    </submittedName>
</protein>
<dbReference type="InterPro" id="IPR036880">
    <property type="entry name" value="Kunitz_BPTI_sf"/>
</dbReference>
<feature type="chain" id="PRO_5041444773" evidence="8">
    <location>
        <begin position="34"/>
        <end position="512"/>
    </location>
</feature>
<dbReference type="PANTHER" id="PTHR46750">
    <property type="entry name" value="KUNITZ-TYPE PROTEASE INHIBITOR 1"/>
    <property type="match status" value="1"/>
</dbReference>
<keyword evidence="2 8" id="KW-0732">Signal</keyword>
<dbReference type="InterPro" id="IPR020901">
    <property type="entry name" value="Prtase_inh_Kunz-CS"/>
</dbReference>
<dbReference type="Pfam" id="PF07502">
    <property type="entry name" value="MANEC"/>
    <property type="match status" value="1"/>
</dbReference>
<dbReference type="InterPro" id="IPR002172">
    <property type="entry name" value="LDrepeatLR_classA_rpt"/>
</dbReference>
<evidence type="ECO:0000313" key="11">
    <source>
        <dbReference type="Proteomes" id="UP000694891"/>
    </source>
</evidence>
<sequence>MPSSSSSSPLRPLLLPCLPLLLVLLLHLRPGGAATDCSASFRSGQGDFVLDTEDAVKEGAAPLATAHVQTAEECRSACCGDLRCNLALLEPRGSKANLTCVLFSCIHRNRFVCRFVNQEGYQSYIRETVFQKHLAGPQGQDEPSSPIAIAGRDVIVQPSVTVILNGIESQAMNDAKITKYSWSLQSGNSDVKMEKTDLPDQVKLSNLQPGLYEFQLTVTDSDGQSDDAKVKVVVLSPEMSNLFCWAPMKVGPCRAAFPRWRYNTTKGSCETFVFGGCKPNKNNYLSKEECLSACSGVTAMTERSVTALAREECGSTCRPDQLVCDNGCCLDRRLECDGVKQCSDGSDEDHCSKLNQTFNRLLDIDVNQRKALCTEPPRTGPCRASHTRWYYNPLYKKCYTFTYGGCDGNKNNFEDEQKCSEMCEGVNGTQDTRQTFDMLTPYIPTCSLRSSGGSFLIVPKSRLKSKGDRAFSVRAPRFWNDLPEKIRHADSVSSFKSLLCPTQFHLMPCNTL</sequence>
<dbReference type="Proteomes" id="UP000694891">
    <property type="component" value="Unplaced"/>
</dbReference>
<keyword evidence="5 7" id="KW-1015">Disulfide bond</keyword>
<evidence type="ECO:0000256" key="2">
    <source>
        <dbReference type="ARBA" id="ARBA00022729"/>
    </source>
</evidence>
<dbReference type="PRINTS" id="PR00759">
    <property type="entry name" value="BASICPTASE"/>
</dbReference>
<feature type="domain" description="MANSC" evidence="10">
    <location>
        <begin position="44"/>
        <end position="124"/>
    </location>
</feature>
<evidence type="ECO:0000259" key="9">
    <source>
        <dbReference type="PROSITE" id="PS50279"/>
    </source>
</evidence>
<evidence type="ECO:0000256" key="6">
    <source>
        <dbReference type="ARBA" id="ARBA00023180"/>
    </source>
</evidence>
<dbReference type="Pfam" id="PF00014">
    <property type="entry name" value="Kunitz_BPTI"/>
    <property type="match status" value="2"/>
</dbReference>
<dbReference type="SUPFAM" id="SSF57362">
    <property type="entry name" value="BPTI-like"/>
    <property type="match status" value="2"/>
</dbReference>
<feature type="domain" description="BPTI/Kunitz inhibitor" evidence="9">
    <location>
        <begin position="373"/>
        <end position="423"/>
    </location>
</feature>
<gene>
    <name evidence="12" type="primary">LOC103368660</name>
</gene>
<dbReference type="SMART" id="SM00765">
    <property type="entry name" value="MANEC"/>
    <property type="match status" value="1"/>
</dbReference>
<dbReference type="GO" id="GO:0005886">
    <property type="term" value="C:plasma membrane"/>
    <property type="evidence" value="ECO:0007669"/>
    <property type="project" value="TreeGrafter"/>
</dbReference>
<dbReference type="GO" id="GO:0060429">
    <property type="term" value="P:epithelium development"/>
    <property type="evidence" value="ECO:0007669"/>
    <property type="project" value="TreeGrafter"/>
</dbReference>
<dbReference type="PROSITE" id="PS50068">
    <property type="entry name" value="LDLRA_2"/>
    <property type="match status" value="1"/>
</dbReference>
<dbReference type="SMART" id="SM00192">
    <property type="entry name" value="LDLa"/>
    <property type="match status" value="1"/>
</dbReference>
<dbReference type="InterPro" id="IPR002223">
    <property type="entry name" value="Kunitz_BPTI"/>
</dbReference>
<evidence type="ECO:0000256" key="3">
    <source>
        <dbReference type="ARBA" id="ARBA00022989"/>
    </source>
</evidence>
<keyword evidence="3" id="KW-0812">Transmembrane</keyword>
<feature type="disulfide bond" evidence="7">
    <location>
        <begin position="336"/>
        <end position="351"/>
    </location>
</feature>
<accession>A0A9Y4NDK6</accession>
<dbReference type="SUPFAM" id="SSF57424">
    <property type="entry name" value="LDL receptor-like module"/>
    <property type="match status" value="1"/>
</dbReference>
<evidence type="ECO:0000313" key="12">
    <source>
        <dbReference type="RefSeq" id="XP_008295309.1"/>
    </source>
</evidence>
<keyword evidence="11" id="KW-1185">Reference proteome</keyword>
<dbReference type="InterPro" id="IPR013980">
    <property type="entry name" value="MANSC_dom"/>
</dbReference>
<feature type="signal peptide" evidence="8">
    <location>
        <begin position="1"/>
        <end position="33"/>
    </location>
</feature>
<dbReference type="PROSITE" id="PS00280">
    <property type="entry name" value="BPTI_KUNITZ_1"/>
    <property type="match status" value="2"/>
</dbReference>
<dbReference type="PANTHER" id="PTHR46750:SF1">
    <property type="entry name" value="KUNITZ-TYPE PROTEASE INHIBITOR 1"/>
    <property type="match status" value="1"/>
</dbReference>
<keyword evidence="6" id="KW-0325">Glycoprotein</keyword>
<dbReference type="Pfam" id="PF00057">
    <property type="entry name" value="Ldl_recept_a"/>
    <property type="match status" value="1"/>
</dbReference>
<feature type="disulfide bond" evidence="7">
    <location>
        <begin position="324"/>
        <end position="342"/>
    </location>
</feature>
<dbReference type="Gene3D" id="2.60.40.10">
    <property type="entry name" value="Immunoglobulins"/>
    <property type="match status" value="1"/>
</dbReference>
<dbReference type="Pfam" id="PF22352">
    <property type="entry name" value="K319L-like_PKD"/>
    <property type="match status" value="1"/>
</dbReference>
<dbReference type="CDD" id="cd22623">
    <property type="entry name" value="Kunitz_HAI1_1-like"/>
    <property type="match status" value="1"/>
</dbReference>
<evidence type="ECO:0000256" key="5">
    <source>
        <dbReference type="ARBA" id="ARBA00023157"/>
    </source>
</evidence>
<dbReference type="InterPro" id="IPR035986">
    <property type="entry name" value="PKD_dom_sf"/>
</dbReference>
<dbReference type="Gene3D" id="4.10.410.10">
    <property type="entry name" value="Pancreatic trypsin inhibitor Kunitz domain"/>
    <property type="match status" value="2"/>
</dbReference>
<keyword evidence="4" id="KW-0472">Membrane</keyword>
<name>A0A9Y4NDK6_9TELE</name>
<keyword evidence="3" id="KW-1133">Transmembrane helix</keyword>
<dbReference type="CDD" id="cd00112">
    <property type="entry name" value="LDLa"/>
    <property type="match status" value="1"/>
</dbReference>
<dbReference type="AlphaFoldDB" id="A0A9Y4NDK6"/>
<dbReference type="RefSeq" id="XP_008295309.1">
    <property type="nucleotide sequence ID" value="XM_008297087.1"/>
</dbReference>
<evidence type="ECO:0000256" key="1">
    <source>
        <dbReference type="ARBA" id="ARBA00004370"/>
    </source>
</evidence>
<dbReference type="InterPro" id="IPR036055">
    <property type="entry name" value="LDL_receptor-like_sf"/>
</dbReference>
<dbReference type="Gene3D" id="4.10.400.10">
    <property type="entry name" value="Low-density Lipoprotein Receptor"/>
    <property type="match status" value="1"/>
</dbReference>
<evidence type="ECO:0000256" key="7">
    <source>
        <dbReference type="PROSITE-ProRule" id="PRU00124"/>
    </source>
</evidence>
<dbReference type="PROSITE" id="PS01209">
    <property type="entry name" value="LDLRA_1"/>
    <property type="match status" value="1"/>
</dbReference>
<dbReference type="GO" id="GO:0004867">
    <property type="term" value="F:serine-type endopeptidase inhibitor activity"/>
    <property type="evidence" value="ECO:0007669"/>
    <property type="project" value="InterPro"/>
</dbReference>
<evidence type="ECO:0000256" key="4">
    <source>
        <dbReference type="ARBA" id="ARBA00023136"/>
    </source>
</evidence>
<dbReference type="FunFam" id="4.10.410.10:FF:000006">
    <property type="entry name" value="Serine peptidase inhibitor, Kunitz type 1"/>
    <property type="match status" value="1"/>
</dbReference>
<evidence type="ECO:0000259" key="10">
    <source>
        <dbReference type="PROSITE" id="PS50986"/>
    </source>
</evidence>
<feature type="disulfide bond" evidence="7">
    <location>
        <begin position="317"/>
        <end position="329"/>
    </location>
</feature>
<proteinExistence type="predicted"/>
<dbReference type="InterPro" id="IPR011106">
    <property type="entry name" value="MANSC_N"/>
</dbReference>
<dbReference type="InterPro" id="IPR023415">
    <property type="entry name" value="LDLR_class-A_CS"/>
</dbReference>
<dbReference type="SUPFAM" id="SSF49299">
    <property type="entry name" value="PKD domain"/>
    <property type="match status" value="1"/>
</dbReference>
<evidence type="ECO:0000256" key="8">
    <source>
        <dbReference type="SAM" id="SignalP"/>
    </source>
</evidence>